<accession>A0A5C5WGB5</accession>
<comment type="caution">
    <text evidence="1">The sequence shown here is derived from an EMBL/GenBank/DDBJ whole genome shotgun (WGS) entry which is preliminary data.</text>
</comment>
<evidence type="ECO:0000313" key="1">
    <source>
        <dbReference type="EMBL" id="TWT49818.1"/>
    </source>
</evidence>
<organism evidence="1 2">
    <name type="scientific">Thalassoglobus neptunius</name>
    <dbReference type="NCBI Taxonomy" id="1938619"/>
    <lineage>
        <taxon>Bacteria</taxon>
        <taxon>Pseudomonadati</taxon>
        <taxon>Planctomycetota</taxon>
        <taxon>Planctomycetia</taxon>
        <taxon>Planctomycetales</taxon>
        <taxon>Planctomycetaceae</taxon>
        <taxon>Thalassoglobus</taxon>
    </lineage>
</organism>
<dbReference type="Proteomes" id="UP000317243">
    <property type="component" value="Unassembled WGS sequence"/>
</dbReference>
<keyword evidence="2" id="KW-1185">Reference proteome</keyword>
<dbReference type="SUPFAM" id="SSF48452">
    <property type="entry name" value="TPR-like"/>
    <property type="match status" value="1"/>
</dbReference>
<dbReference type="Gene3D" id="1.25.40.10">
    <property type="entry name" value="Tetratricopeptide repeat domain"/>
    <property type="match status" value="1"/>
</dbReference>
<dbReference type="RefSeq" id="WP_146511308.1">
    <property type="nucleotide sequence ID" value="NZ_SIHI01000018.1"/>
</dbReference>
<dbReference type="InterPro" id="IPR011990">
    <property type="entry name" value="TPR-like_helical_dom_sf"/>
</dbReference>
<protein>
    <recommendedName>
        <fullName evidence="3">Tetratricopeptide repeat protein</fullName>
    </recommendedName>
</protein>
<proteinExistence type="predicted"/>
<evidence type="ECO:0008006" key="3">
    <source>
        <dbReference type="Google" id="ProtNLM"/>
    </source>
</evidence>
<name>A0A5C5WGB5_9PLAN</name>
<dbReference type="AlphaFoldDB" id="A0A5C5WGB5"/>
<reference evidence="1 2" key="1">
    <citation type="submission" date="2019-02" db="EMBL/GenBank/DDBJ databases">
        <title>Deep-cultivation of Planctomycetes and their phenomic and genomic characterization uncovers novel biology.</title>
        <authorList>
            <person name="Wiegand S."/>
            <person name="Jogler M."/>
            <person name="Boedeker C."/>
            <person name="Pinto D."/>
            <person name="Vollmers J."/>
            <person name="Rivas-Marin E."/>
            <person name="Kohn T."/>
            <person name="Peeters S.H."/>
            <person name="Heuer A."/>
            <person name="Rast P."/>
            <person name="Oberbeckmann S."/>
            <person name="Bunk B."/>
            <person name="Jeske O."/>
            <person name="Meyerdierks A."/>
            <person name="Storesund J.E."/>
            <person name="Kallscheuer N."/>
            <person name="Luecker S."/>
            <person name="Lage O.M."/>
            <person name="Pohl T."/>
            <person name="Merkel B.J."/>
            <person name="Hornburger P."/>
            <person name="Mueller R.-W."/>
            <person name="Bruemmer F."/>
            <person name="Labrenz M."/>
            <person name="Spormann A.M."/>
            <person name="Op Den Camp H."/>
            <person name="Overmann J."/>
            <person name="Amann R."/>
            <person name="Jetten M.S.M."/>
            <person name="Mascher T."/>
            <person name="Medema M.H."/>
            <person name="Devos D.P."/>
            <person name="Kaster A.-K."/>
            <person name="Ovreas L."/>
            <person name="Rohde M."/>
            <person name="Galperin M.Y."/>
            <person name="Jogler C."/>
        </authorList>
    </citation>
    <scope>NUCLEOTIDE SEQUENCE [LARGE SCALE GENOMIC DNA]</scope>
    <source>
        <strain evidence="1 2">KOR42</strain>
    </source>
</reference>
<evidence type="ECO:0000313" key="2">
    <source>
        <dbReference type="Proteomes" id="UP000317243"/>
    </source>
</evidence>
<sequence length="265" mass="29732">MTDLRLNATAKLILDEVEQLHSKQKQPSSQSVVPESSVACAPQALFQRGYELEQSNRYFEAIKVWDEGLELASMTELNDWVVRICMAKAGLWTQLGDSNEVKRALQRATSAIFRDDFSEVEEDTYYELLLRHANVLIAEGEKGGARRLLMSLIHLEADVRVGAYLALIRADLDAGDLTGARNCLSALLEHQSLSEHSNDALRALVLQCEIEFLEGDSASSHQTAREAVRLLDALSRDSSHRQSWNSIRKHLNLIIRQTTDETSLN</sequence>
<dbReference type="EMBL" id="SIHI01000018">
    <property type="protein sequence ID" value="TWT49818.1"/>
    <property type="molecule type" value="Genomic_DNA"/>
</dbReference>
<gene>
    <name evidence="1" type="ORF">KOR42_38910</name>
</gene>